<reference evidence="1 2" key="1">
    <citation type="journal article" date="2018" name="Mol. Biol. Evol.">
        <title>Broad Genomic Sampling Reveals a Smut Pathogenic Ancestry of the Fungal Clade Ustilaginomycotina.</title>
        <authorList>
            <person name="Kijpornyongpan T."/>
            <person name="Mondo S.J."/>
            <person name="Barry K."/>
            <person name="Sandor L."/>
            <person name="Lee J."/>
            <person name="Lipzen A."/>
            <person name="Pangilinan J."/>
            <person name="LaButti K."/>
            <person name="Hainaut M."/>
            <person name="Henrissat B."/>
            <person name="Grigoriev I.V."/>
            <person name="Spatafora J.W."/>
            <person name="Aime M.C."/>
        </authorList>
    </citation>
    <scope>NUCLEOTIDE SEQUENCE [LARGE SCALE GENOMIC DNA]</scope>
    <source>
        <strain evidence="1 2">SA 807</strain>
    </source>
</reference>
<keyword evidence="2" id="KW-1185">Reference proteome</keyword>
<organism evidence="1 2">
    <name type="scientific">Violaceomyces palustris</name>
    <dbReference type="NCBI Taxonomy" id="1673888"/>
    <lineage>
        <taxon>Eukaryota</taxon>
        <taxon>Fungi</taxon>
        <taxon>Dikarya</taxon>
        <taxon>Basidiomycota</taxon>
        <taxon>Ustilaginomycotina</taxon>
        <taxon>Ustilaginomycetes</taxon>
        <taxon>Violaceomycetales</taxon>
        <taxon>Violaceomycetaceae</taxon>
        <taxon>Violaceomyces</taxon>
    </lineage>
</organism>
<sequence>HGEILAKIFERYSIGYSPISTFMDVEALSNKSIALDNSKIKRRVGWRPMERLDLETCDQVIKGFIEAGVFVDLKKDYPPSNRR</sequence>
<evidence type="ECO:0000313" key="1">
    <source>
        <dbReference type="EMBL" id="PWN47692.1"/>
    </source>
</evidence>
<name>A0ACD0NPG8_9BASI</name>
<feature type="non-terminal residue" evidence="1">
    <location>
        <position position="1"/>
    </location>
</feature>
<dbReference type="Proteomes" id="UP000245626">
    <property type="component" value="Unassembled WGS sequence"/>
</dbReference>
<accession>A0ACD0NPG8</accession>
<gene>
    <name evidence="1" type="ORF">IE53DRAFT_371252</name>
</gene>
<dbReference type="EMBL" id="KZ820365">
    <property type="protein sequence ID" value="PWN47692.1"/>
    <property type="molecule type" value="Genomic_DNA"/>
</dbReference>
<evidence type="ECO:0000313" key="2">
    <source>
        <dbReference type="Proteomes" id="UP000245626"/>
    </source>
</evidence>
<protein>
    <submittedName>
        <fullName evidence="1">Uncharacterized protein</fullName>
    </submittedName>
</protein>
<proteinExistence type="predicted"/>